<dbReference type="InterPro" id="IPR010071">
    <property type="entry name" value="AA_adenyl_dom"/>
</dbReference>
<feature type="region of interest" description="Disordered" evidence="6">
    <location>
        <begin position="6352"/>
        <end position="6379"/>
    </location>
</feature>
<evidence type="ECO:0000256" key="4">
    <source>
        <dbReference type="ARBA" id="ARBA00022598"/>
    </source>
</evidence>
<dbReference type="InterPro" id="IPR036736">
    <property type="entry name" value="ACP-like_sf"/>
</dbReference>
<feature type="compositionally biased region" description="Polar residues" evidence="6">
    <location>
        <begin position="6353"/>
        <end position="6379"/>
    </location>
</feature>
<sequence>MSAELYQRAIPATEEGSSANEPATSTEKTLRSVWAHVLNLPEEQVSLERPFLSLGGDSISAMQVMGQCRKRGLGLGVQEILRSRSISQLATAVKDIQMSSDHLEEEVERLFDLTPIQSLWFELPNQGHGHFNQSFYLQVRQRTTAEEFQAAVEQLVMRHSMLRARFSFSTENGWQQRVTEDVTNSYRFRHQAASTKGEIDVMVEDSQKCLDHASGPLFAADLFEFGDEQHAFLVAHHLVIDLVTWRLLLEELEEILKGGIMLPPALPFQKWAQLQQEHAATLQLDKVLPPVDIPAIDFSYWGIRHQDNTYGNAGHASFELDPTLTSLFLGDCHSALRTEPVEVLLASLIQSWSHVFTDRPHPAIFNEGHGREPWNSEIDVSRTVGWFTTVYPIFVNRTEDPIETVRRVKDFRRQIPSNGRPYLARRCLTAEGRAHFNSHWPWEISFNYLGQYQQLERSDVLLRPLESMAGETREAGGTADVGQDAPRFGLFEISAIVFKGRLKFAFTFNRHMRHQDRIQQWVSECRQSLTQMVEQLPTVTPMPTLSDFPLLSLNEDRFQSMLHHLAKIGISGHEVEDAYPCSSMQEGLLLSQTKDAGFYAAVTIYELSLPHGHPEWQRVTDAWKQVTRRHPTLRTIFLESVSAEEGLFDQVVLKHVEPNIVHFECHSEQEALDFIGKQRSVSYDSGRSPPHRFTICNTPGGRVFCCLEISHAIMDGHSMSLLSRDLRKAYDDRLRDDGPAYSDYISYLMNQSQDVSLEFWKSYLTGSEVCSFPVLNDGQVVEKQLRSIRVDFGNLGILDLQAFCNAHGVTLSNIFHTAWAITLSSYVGANDVTFGYLTSARDSQDIHRVDDMVGPIINTLVCRVKFSGDSQCLLDVLREVQKDYLDALPHRHIALAEVQHALELSGENLFNTALSYRRLPPDAPSDGSSLKFVELAPIYDPTEYPVSINIEVGDDAAMVDLDYWTDHLSQGQAANVASTFVRALENIVFNGAQGFATLDHLSGKHWQQISDWNVMPETLHECVHQRFAAWVAPQPDAPAVRGFDGDYTYAELDAITERLAHHLVELGIGPEVFVPTCFDKSSFTVIAMLAVLKAGGAAVPLDAKHPKPALESRVEDTQAQVVLTSAACSELFEDVVPDVVIVDQVLLDDLPSVDGPACTTVEPHNPAFVIFTSGSTGRPKGVVLEHAAMVTSANAHGMNLGIQPGSRFLQFASYTFDNSLEEMFTTLQRGGCVCVPSEEQRMNDLAGAIAELDANFMDLTPTVAALLNPSDVPTIKGMALGGEALTKAVVEQWSPHVHLHGQYGPSEASINSAWKDFKHGGAPTNIGRAIGSVSWVVDPDNRNRLVPIGCKGELLIEGPILSRGYLNDPEKTKLAFIQDPEWALAGGATGRRFYCTGDLVQYTSEGEMMYLGRKDSQVKLNGQRIELGEIEYHLKLNLPSDAQSAVELVKFSDSKATKILAGFLCLSEEPAGSVNDVPSAIGELTDAVRAVAKDMEAALANALPAYYVPSMFMPVTSMPMTTSGKLDRKILRQLAQAVPEEQMHVYRLAGKSGCAPSGPVETTLARLWATVLHLNADTVGTDDSFFRLGGDSIGAMRLVTASRKEGIILNVANIFAQPKLVDMAASAVVLSSDELSTEPEPDTIPFELVPGDARRRIIEFAASECGIFPDSIEDIYPCSRLQEGLIALSTTEPGAYVAETIYRLPSDTDIARFKQAWNTVIASEAILRTRVIYTEEHGFLQVVVREGVEWHNLADVREINESHRHLPAKNGGVLTTYAIVGEGSASPFFVWTAHHAVYDGWSLPNLLCKVESYYRQTPQEPVVSVPYSRFIKFLSTIDEKQSDGFWLSTFEDITAPQFPQLPTPDYKVQASSQLLHHVQTSRRSGMDITMPSMIRAAWGLLLATYSGSDDVLWGETNSGREVPVSGIEDIIGATIATSPMRLRLNRQLKVQDYLHEVQRLASAALPFQFAGLQHIRKLSSDTAVACEFQSLLAIVAGDSMKDPEGGLWDLQSTGTIGTNFFNYALIFNCTVERDGVSIEAHYDSQVIQPWLVQRLLQQIDFILSRFNADGFSEQTIGDLELLNPGDQDVIAAWNSRPVNIINRCIHNAIFQDQVILRPSAIALEAWDTDVMTYRELDDRAARLASRLISLGVKPQTFVPLCFDKSGWTIVAMLAVMKAGAAFVPLDFEAPILRLREIVGDVKAQLILCAPQYEALCQSIPCKTMAINRDATERHPGRLYTLPYVQSDTPAYVIFTSGSTGKPKGAVIKHCSWVSSSTAFAPVMGISESSRVLQFASYTFDACLIEILSTLMLGGTVCVPDQASRMNDLAGVINKFNINWATLTPSVVRTMQPSQVPQLKALVLVGEAMSQQELLTWADRVMLGNGYGPTECSAIATVNIMTPTTKPNNLGKAVTARGWIVSKDNQDVLAPLGAVGELLLEGGGVGAGYLNNPEKTTQAFIGEVQWSLGADTLDRGALRRFYKTGDLVKYNEDGTMMYLGRKDSQTKVRGQRLELSEVEHHLIDDPSVQNALASVPTSGPCAKRLVGVVTLNNVSGSNEELQLLPKENASFHIGSIRDRVCERLPSYMVPSLWVAVTKFPLMPSGKMDRRRVVQWLERMDKETYRVVSALGLDAPKDEGGDAESSVESKLQAIFAKVLNLPPEDIRLNQSFLHLGGDSIAAMQVSSQCRSQGLAITVQDIIRSKSIAGLASTVSVTTDDQANAPKDQEYDLPFNLTPIQRVFFDAVGDTYNHFNQSVVLRLARSFELDEVKAALTSLITTHPMLRARYTRNESRTWQQRIEKDTANSFRLRHHRINTAIDGSMRPIIDESQATLDIATGPTFAVDLFDIDKTFSQAIALVAHHLVIDVVSWGIVLEDLQNLLNDTNPPPQSLPFHTWAQQQVSRAKDDTARKVLPVAGIPPADLEYWGMNTNCNINADVIFEDIELSPKDSMLLLGAHDALATEPLDVFIASLLESFRKVFPDRSTVTVHNEGHGREPFDAKQDLSRTIGWFTTLTPIHLPVPPEEPTDIISTIKWVKDLRERIPDKGRPYFAYRLLTEEGQDRFSSHWPAEVTFNYLGRMQNLERKDALLQRMDGISTMDIGDDVPRLSLFEVSAVVTQGTIKLSFGFNRHMKRQPEIRRWIAECQQTLVEAVDQLLHSRPERSLSDFKLLPLSYNGMSRLSAVLPSGVTLADIEDIYPTSPMQQGLLLSQLKHPEFYAYHCIFEVRSTEPGRSVNPRKLAEAWQIVVQRHQALRTVFIESLSKTTLMDQIVFKDKAGRVSWMSDCDDNDITRILREQPATDYREFSPPHRLTICKTRTDKVWTKLEMSHAICDGSSIPNILNDLARAYEGKLSRSDSGPLYRDFIAHILSSSRDADVNYWKSYLSGVEPCFFPTLADGKPGPHALGSYEVHVTDTAGIQAFCRKNSVTLSNVLQLTWTLLLHCYVGASDVSFGVVASGRDIPVRNIEEAAGCFVNMLICRLNFSDETPISQLLEALQADSVNALSHQSCSLADVQHELQLPSLFNTVFTFQRRQLSRDPEKTALVYENVEAADPGEYHVTVNADVSEEGATVDFGFWQDKVHPAQARNMIETFEKILSGIVAGGDDELKVGDLDFFTSGSLEQITEWNAELPPPVRRCVHELIQEQALLRPRSANAIEGWDARFTYQEFDEVTNRLALYLKSIGISTETFVPILFEKCSWTIVGMIAIMKAGGAYVPLDPKHPHGRLRQLIGDVGAKVVLCSRNYHATASEVANTAVIIDRQSISKMPLSKGLKPRSDVTPDNAAYCLFTSGTTGTPKGTIIPHQSFCTSAAAFTQLMHMDSTSRTFQFASYTFDASCAEILAALTVGATICVPTEDERMNDPAGAIRRLKATWTFMTPSVLGTMKPERVSSLKTLVAGGEAVPGPVITKWGKSTCLMNGYGPTETTVFAVTCEKSTLEKKLIDIDPGTIGLPSGCRLWIVHPRNHDKLMPVGSVGELVIEGFTAARGYLGDEVKTAKVFISNPDWVSRLPWHDGTFFTTRMYKSGDLVRYNSDGSITYIGRKDTQIKLNGQRIELGEIEFHVKSKFPEGVQSAVELVAPGGRAKALAVFFSLDNDDQQAGVTDDELLLPMEDDLRDMCKAMENALAGVLPSYMIPSIFIPIRTMPWTTASKLDRNRLRNLVGTLTKEDMAPYRLNSAMNKRKATTIAEKKLQKLVCSVLNLPSSAVGADDSFIRLGGDSVAAMRLVAAAQVEHLELSVIDIFKQPKLSDLAAKCNLAETDSKRDRAIEPFELLRQPFSKSHVLSELAEQCRVSKDKVQDAYPTSPLQEVFVALSIKQPGAYVAQHILALAESVDITKFKASWDKAVQEIDLLRTRIAQLHSGVFLQTVLVEDPITWRETNTLEEAEGEATQVPAHLGGRLAAYAIVRTTTDKHYFVWTIHHALYDGWSIPFMLQRVQQIYQTGSSDIPKAPYTRFIKYLMDANPETSARYWKDNLAGSASYQFPQQSHSASNKAPNGQVLQHTAKFVAHRHSDITPSTVIRAAWALLLTAYTGSNDVVFGETLTGRDIAVSSVTEICGPTLTTVPTRVRVDQKASVLDLLKGIATNTTDRIPYQHVGLSEIKRIDQDTAAACDFQNLLAIQTGGEQPAESMWSFHNTGIQTNYFTYPLVIECKAGQTSVEISAYYDANVMSAWEIQRILYQLDSLLSQLNSVSNVRDIRVFSEQDMQLVREWNAREPVVVDDTIPSLFLQQVAARHSGTAVSAFDGNFTYGELRDLASRLAHELIRLGAGPEKLVPLCVDKSRWAVVAIMGILLSGAGYVPLSPEHPDSRHKQIIQDCNASILLCSPAYESRFTATVSKVVKVNEASIRQLSARQSQVPPRAKSNNICYVLYTSGSTGVPKGVVIEHRAIASSSAAICKALYMNSASRVFQFGSFVFDASVMEILTALSCGAAVCIPSEEGRTTDITSAINKLKATWTCLTPSVANVIEGPEAVPTLKTFASGAEALTPETINKWSGLQLLNAYGPTEGSIVSAANDKVTTQRDPSIIGRVLQSGRAWLTNPENPNQLAPVGAVAELCIEGPLLARGYLNNPAKTKESFVETPAFTKEFFKNTHTRIYRTGDLVQYAPDGSIRYIGRKDNQVKLAGQRMELGEIEHHLQADKTVRQAVVLMPKFGPGKRKLTAVLSFHCSPADMAEQPWNTPVATPEVFRWINEVRERVSDLVPSYMVPTVWTAVYNIPTLASSKLDRKQVAVWFERMDEDTYRHILELESSSEPTVTATKVATKLQSIWAKVLNIPVSNVKLNKSWLSLGGDSITAMQLLARCRKDGINLTLNQVLRSKSLAHLAESVGSGVGFDHSAEQTDKPFELSPIQRFYFESIGNEKDSHFNQSFTLRLSRRTDPGSLGKVVDAIVKCHSMLRARFTKDEAGKWHQTIIRHSANAYKFEVHDVTAVHEVVGTISNTQESLNIMDGPLFAIDFFNVRNGEQILFITAHHLVIDVVSWRVILGDLEECLASGSVDALQKALPFQTWCEKQTAHALQPNQVEAMQQQHFAVEPADLAFWALDKRRNLYGDVERDSFTIDEDISAAALEDHSVLRTDIVDLFVAAVVHSFSRIFINRKTPTVFNETHGRETWESSNLDPSRTVGWFTTMYPICVPIAEDEDDVVRTVRQVKDSRRKVTDNGRPYFAHRFLTEDGKQRFADHAPIEILFNYLGKMQQLESDDSLFQPMRFNEDDEAEMTDLGAKTGRPALFEISASVTHGKIQFNFMYNRWMKSRKSIRRWIVECQRTLEEIVSTLANIENPQPTMSDFPLLPLESYDRLDRVVKTFPAAGILSYDQVEDMYPCAAMQEGMILSQIKDPDSYWSYSTFEVRARRSVVDVRRVARAWEQVVNRHPALRTIFVDSVCKGGVFDQIVIKSPDTGVLTYICDDSGLTAKLNSIQYANSNGKKKPRLPHQFTIVETKSGRVIVKMEINHAVIDGGSHAVIRRDLEAAYEGRLSDEEGPLYSDYIKYIRSVPAGAGINYWKEQLRGVQPCYFPTIPQHSTKNRQLHSRYMDFGRFSEIQTLAERSNVTFANILLAAWALLLRTYTGSSDVCYGYLTSGRNVPIDNIQNAVGAFINMLVSRVKVSGSLSLVDIFKKVQSDFIESLPYQHCSLAQFQHGLGLSGKALFNTAVSVQNHGAAEGQPAEEPNVEFEHLDAHDPSEFAITVNIDATRNDEGVRFSYWTDSVSDDEAKNIASTMAKILGQALIDARQTVGELDAAIEDKPQEDVRAVNIPLPTPRSFKTSPRFDIPDPMASIPVPKIETTPVAAPSMPPGALDWSSLIRSIVSEMVPQIVDQVMSKNKLTATPAPSTMSEMTNQMAGMLARRASQSVRGGRSNLETGSMRSRRMSTASDAESRIHVAADMVAAAGVMATEALKSVPPDFVEKKLLTLWSELLDMVEDSIGNEDSFFQLGGDSIIAMRLVGAAREEGLSMTVADVFKNPTFADMSRVVRVAGEVIDQVMSQAGGESSAPKRRSGSWSKPALQLPERTASAWKDFQSIVSEHAVADEEADSTRTSPANTPPAAKSDREQAEQMFKKWQGFTSTMQSAMQQQQRAPSQKRHMPQTIHEDPSATRSISLLGDPNVDSVISKVQVFKGGISDVLPVTDFQGLAITGTLLESKWMLNYFYLDGGGPLDLRKLKQTAFRLVQAYDILRTVFVPYGDRFLQVVLRKLQPDFVYQETDLDLDEFTEELRQKDREHGPRLGETFVQFVVAKQKKSEHYRIFMRLSHAQYDGYCLPKILGSLQAGYNGLPISSAPSFGTFVRESAKHVAGAHDHWREVLRGSKMTEIVNRYGPNYQRSAGRTVTLKQMLTVPTLSYVNITTATVMKAAWAATLARIAGKSDIVFGHVISGRNSGLHNIETIIGPCLNMVPVRVVYRPEWTVLDLLGYIQDQQIANMPYESLGFREITRNCTDWPDWTNFSSVLQHNQGVHSDDAKLQLGGIEYNVGAVGSQEDFADFSITSTSRGGDQLELHLTYAPNSTITTEYAQHVFDMLCGTVITFAEDPYTLLPSPSELSSGSSTTIDSETTRKKSAEKQPVTLPTDTGLSKHELSILATKLRSAWEQILRDDKGAPVPLELGSNFFELGGDIMGLAQITSILDQEGLRVRVEDMIDKCIFVEQVGLLAVERKKQLEKEEMSPWGEKGRKKELVKGERAPMERTGSGLGAFARKMGLKRRDSPRK</sequence>
<dbReference type="CDD" id="cd19534">
    <property type="entry name" value="E_NRPS"/>
    <property type="match status" value="3"/>
</dbReference>
<dbReference type="FunFam" id="3.30.300.30:FF:000015">
    <property type="entry name" value="Nonribosomal peptide synthase SidD"/>
    <property type="match status" value="4"/>
</dbReference>
<feature type="domain" description="Carrier" evidence="7">
    <location>
        <begin position="2640"/>
        <end position="2716"/>
    </location>
</feature>
<dbReference type="FunFam" id="3.40.50.12780:FF:000014">
    <property type="entry name" value="Nonribosomal peptide synthetase 1"/>
    <property type="match status" value="4"/>
</dbReference>
<dbReference type="GO" id="GO:0031177">
    <property type="term" value="F:phosphopantetheine binding"/>
    <property type="evidence" value="ECO:0007669"/>
    <property type="project" value="InterPro"/>
</dbReference>
<dbReference type="Pfam" id="PF00501">
    <property type="entry name" value="AMP-binding"/>
    <property type="match status" value="4"/>
</dbReference>
<dbReference type="CDD" id="cd19542">
    <property type="entry name" value="CT_NRPS-like"/>
    <property type="match status" value="4"/>
</dbReference>
<dbReference type="FunFam" id="3.30.559.10:FF:000017">
    <property type="entry name" value="Nonribosomal peptide synthase Pes1"/>
    <property type="match status" value="3"/>
</dbReference>
<gene>
    <name evidence="8" type="ORF">BU26DRAFT_424697</name>
</gene>
<keyword evidence="4" id="KW-0436">Ligase</keyword>
<dbReference type="FunFam" id="3.40.50.980:FF:000001">
    <property type="entry name" value="Non-ribosomal peptide synthetase"/>
    <property type="match status" value="3"/>
</dbReference>
<dbReference type="Gene3D" id="3.30.559.30">
    <property type="entry name" value="Nonribosomal peptide synthetase, condensation domain"/>
    <property type="match status" value="9"/>
</dbReference>
<feature type="domain" description="Carrier" evidence="7">
    <location>
        <begin position="6405"/>
        <end position="6481"/>
    </location>
</feature>
<dbReference type="PANTHER" id="PTHR45398">
    <property type="match status" value="1"/>
</dbReference>
<dbReference type="InterPro" id="IPR020845">
    <property type="entry name" value="AMP-binding_CS"/>
</dbReference>
<keyword evidence="9" id="KW-1185">Reference proteome</keyword>
<dbReference type="NCBIfam" id="TIGR01733">
    <property type="entry name" value="AA-adenyl-dom"/>
    <property type="match status" value="4"/>
</dbReference>
<dbReference type="PANTHER" id="PTHR45398:SF1">
    <property type="entry name" value="ENZYME, PUTATIVE (JCVI)-RELATED"/>
    <property type="match status" value="1"/>
</dbReference>
<dbReference type="PROSITE" id="PS00012">
    <property type="entry name" value="PHOSPHOPANTETHEINE"/>
    <property type="match status" value="2"/>
</dbReference>
<comment type="pathway">
    <text evidence="1">Mycotoxin biosynthesis.</text>
</comment>
<dbReference type="NCBIfam" id="NF003417">
    <property type="entry name" value="PRK04813.1"/>
    <property type="match status" value="4"/>
</dbReference>
<dbReference type="InterPro" id="IPR020806">
    <property type="entry name" value="PKS_PP-bd"/>
</dbReference>
<evidence type="ECO:0000313" key="8">
    <source>
        <dbReference type="EMBL" id="KAF2249831.1"/>
    </source>
</evidence>
<dbReference type="Gene3D" id="3.30.300.30">
    <property type="match status" value="4"/>
</dbReference>
<accession>A0A6A6IHC8</accession>
<dbReference type="Proteomes" id="UP000800094">
    <property type="component" value="Unassembled WGS sequence"/>
</dbReference>
<dbReference type="FunFam" id="3.30.559.10:FF:000016">
    <property type="entry name" value="Nonribosomal peptide synthase Pes1"/>
    <property type="match status" value="3"/>
</dbReference>
<feature type="region of interest" description="Disordered" evidence="6">
    <location>
        <begin position="7038"/>
        <end position="7072"/>
    </location>
</feature>
<dbReference type="SUPFAM" id="SSF56801">
    <property type="entry name" value="Acetyl-CoA synthetase-like"/>
    <property type="match status" value="4"/>
</dbReference>
<dbReference type="FunFam" id="3.30.559.30:FF:000003">
    <property type="entry name" value="Nonribosomal peptide synthase SidD"/>
    <property type="match status" value="2"/>
</dbReference>
<dbReference type="InterPro" id="IPR045851">
    <property type="entry name" value="AMP-bd_C_sf"/>
</dbReference>
<name>A0A6A6IHC8_9PLEO</name>
<feature type="region of interest" description="Disordered" evidence="6">
    <location>
        <begin position="6532"/>
        <end position="6556"/>
    </location>
</feature>
<dbReference type="EMBL" id="ML987194">
    <property type="protein sequence ID" value="KAF2249831.1"/>
    <property type="molecule type" value="Genomic_DNA"/>
</dbReference>
<organism evidence="8 9">
    <name type="scientific">Trematosphaeria pertusa</name>
    <dbReference type="NCBI Taxonomy" id="390896"/>
    <lineage>
        <taxon>Eukaryota</taxon>
        <taxon>Fungi</taxon>
        <taxon>Dikarya</taxon>
        <taxon>Ascomycota</taxon>
        <taxon>Pezizomycotina</taxon>
        <taxon>Dothideomycetes</taxon>
        <taxon>Pleosporomycetidae</taxon>
        <taxon>Pleosporales</taxon>
        <taxon>Massarineae</taxon>
        <taxon>Trematosphaeriaceae</taxon>
        <taxon>Trematosphaeria</taxon>
    </lineage>
</organism>
<evidence type="ECO:0000256" key="3">
    <source>
        <dbReference type="ARBA" id="ARBA00022553"/>
    </source>
</evidence>
<feature type="domain" description="Carrier" evidence="7">
    <location>
        <begin position="4184"/>
        <end position="4260"/>
    </location>
</feature>
<feature type="compositionally biased region" description="Polar residues" evidence="6">
    <location>
        <begin position="15"/>
        <end position="26"/>
    </location>
</feature>
<proteinExistence type="inferred from homology"/>
<evidence type="ECO:0000256" key="5">
    <source>
        <dbReference type="ARBA" id="ARBA00029454"/>
    </source>
</evidence>
<evidence type="ECO:0000256" key="1">
    <source>
        <dbReference type="ARBA" id="ARBA00004685"/>
    </source>
</evidence>
<feature type="compositionally biased region" description="Basic and acidic residues" evidence="6">
    <location>
        <begin position="7163"/>
        <end position="7185"/>
    </location>
</feature>
<dbReference type="InterPro" id="IPR006162">
    <property type="entry name" value="Ppantetheine_attach_site"/>
</dbReference>
<dbReference type="InterPro" id="IPR001242">
    <property type="entry name" value="Condensation_dom"/>
</dbReference>
<dbReference type="InterPro" id="IPR023213">
    <property type="entry name" value="CAT-like_dom_sf"/>
</dbReference>
<dbReference type="FunFam" id="3.30.559.30:FF:000002">
    <property type="entry name" value="Nonribosomal peptide synthase Pes1"/>
    <property type="match status" value="3"/>
</dbReference>
<reference evidence="8" key="1">
    <citation type="journal article" date="2020" name="Stud. Mycol.">
        <title>101 Dothideomycetes genomes: a test case for predicting lifestyles and emergence of pathogens.</title>
        <authorList>
            <person name="Haridas S."/>
            <person name="Albert R."/>
            <person name="Binder M."/>
            <person name="Bloem J."/>
            <person name="Labutti K."/>
            <person name="Salamov A."/>
            <person name="Andreopoulos B."/>
            <person name="Baker S."/>
            <person name="Barry K."/>
            <person name="Bills G."/>
            <person name="Bluhm B."/>
            <person name="Cannon C."/>
            <person name="Castanera R."/>
            <person name="Culley D."/>
            <person name="Daum C."/>
            <person name="Ezra D."/>
            <person name="Gonzalez J."/>
            <person name="Henrissat B."/>
            <person name="Kuo A."/>
            <person name="Liang C."/>
            <person name="Lipzen A."/>
            <person name="Lutzoni F."/>
            <person name="Magnuson J."/>
            <person name="Mondo S."/>
            <person name="Nolan M."/>
            <person name="Ohm R."/>
            <person name="Pangilinan J."/>
            <person name="Park H.-J."/>
            <person name="Ramirez L."/>
            <person name="Alfaro M."/>
            <person name="Sun H."/>
            <person name="Tritt A."/>
            <person name="Yoshinaga Y."/>
            <person name="Zwiers L.-H."/>
            <person name="Turgeon B."/>
            <person name="Goodwin S."/>
            <person name="Spatafora J."/>
            <person name="Crous P."/>
            <person name="Grigoriev I."/>
        </authorList>
    </citation>
    <scope>NUCLEOTIDE SEQUENCE</scope>
    <source>
        <strain evidence="8">CBS 122368</strain>
    </source>
</reference>
<comment type="similarity">
    <text evidence="5">Belongs to the NRP synthetase family.</text>
</comment>
<keyword evidence="2" id="KW-0596">Phosphopantetheine</keyword>
<evidence type="ECO:0000256" key="2">
    <source>
        <dbReference type="ARBA" id="ARBA00022450"/>
    </source>
</evidence>
<dbReference type="GeneID" id="54576911"/>
<dbReference type="Pfam" id="PF00668">
    <property type="entry name" value="Condensation"/>
    <property type="match status" value="9"/>
</dbReference>
<dbReference type="FunFam" id="3.30.559.30:FF:000005">
    <property type="entry name" value="Nonribosomal peptide synthase Pes1"/>
    <property type="match status" value="3"/>
</dbReference>
<feature type="compositionally biased region" description="Low complexity" evidence="6">
    <location>
        <begin position="7038"/>
        <end position="7053"/>
    </location>
</feature>
<dbReference type="GO" id="GO:0016874">
    <property type="term" value="F:ligase activity"/>
    <property type="evidence" value="ECO:0007669"/>
    <property type="project" value="UniProtKB-KW"/>
</dbReference>
<dbReference type="InterPro" id="IPR009081">
    <property type="entry name" value="PP-bd_ACP"/>
</dbReference>
<dbReference type="SUPFAM" id="SSF47336">
    <property type="entry name" value="ACP-like"/>
    <property type="match status" value="6"/>
</dbReference>
<feature type="domain" description="Carrier" evidence="7">
    <location>
        <begin position="1555"/>
        <end position="1631"/>
    </location>
</feature>
<dbReference type="Gene3D" id="1.10.1200.10">
    <property type="entry name" value="ACP-like"/>
    <property type="match status" value="7"/>
</dbReference>
<dbReference type="SUPFAM" id="SSF52777">
    <property type="entry name" value="CoA-dependent acyltransferases"/>
    <property type="match status" value="18"/>
</dbReference>
<dbReference type="FunFam" id="3.30.559.10:FF:000031">
    <property type="entry name" value="Nonribosomal peptide synthase Pes1"/>
    <property type="match status" value="1"/>
</dbReference>
<evidence type="ECO:0000256" key="6">
    <source>
        <dbReference type="SAM" id="MobiDB-lite"/>
    </source>
</evidence>
<feature type="domain" description="Carrier" evidence="7">
    <location>
        <begin position="5259"/>
        <end position="5335"/>
    </location>
</feature>
<feature type="domain" description="Carrier" evidence="7">
    <location>
        <begin position="21"/>
        <end position="97"/>
    </location>
</feature>
<feature type="region of interest" description="Disordered" evidence="6">
    <location>
        <begin position="7163"/>
        <end position="7209"/>
    </location>
</feature>
<dbReference type="Gene3D" id="3.40.50.12780">
    <property type="entry name" value="N-terminal domain of ligase-like"/>
    <property type="match status" value="4"/>
</dbReference>
<dbReference type="RefSeq" id="XP_033684835.1">
    <property type="nucleotide sequence ID" value="XM_033823581.1"/>
</dbReference>
<feature type="region of interest" description="Disordered" evidence="6">
    <location>
        <begin position="6490"/>
        <end position="6511"/>
    </location>
</feature>
<dbReference type="Pfam" id="PF00550">
    <property type="entry name" value="PP-binding"/>
    <property type="match status" value="6"/>
</dbReference>
<dbReference type="PROSITE" id="PS00455">
    <property type="entry name" value="AMP_BINDING"/>
    <property type="match status" value="3"/>
</dbReference>
<dbReference type="CDD" id="cd19545">
    <property type="entry name" value="FUM14_C_NRPS-like"/>
    <property type="match status" value="2"/>
</dbReference>
<evidence type="ECO:0000313" key="9">
    <source>
        <dbReference type="Proteomes" id="UP000800094"/>
    </source>
</evidence>
<keyword evidence="3" id="KW-0597">Phosphoprotein</keyword>
<dbReference type="InterPro" id="IPR042099">
    <property type="entry name" value="ANL_N_sf"/>
</dbReference>
<feature type="region of interest" description="Disordered" evidence="6">
    <location>
        <begin position="1"/>
        <end position="26"/>
    </location>
</feature>
<protein>
    <submittedName>
        <fullName evidence="8">Nonribosomal peptide synthase</fullName>
    </submittedName>
</protein>
<dbReference type="InterPro" id="IPR000873">
    <property type="entry name" value="AMP-dep_synth/lig_dom"/>
</dbReference>
<dbReference type="PROSITE" id="PS50075">
    <property type="entry name" value="CARRIER"/>
    <property type="match status" value="6"/>
</dbReference>
<dbReference type="CDD" id="cd05918">
    <property type="entry name" value="A_NRPS_SidN3_like"/>
    <property type="match status" value="4"/>
</dbReference>
<dbReference type="OrthoDB" id="416786at2759"/>
<dbReference type="Gene3D" id="3.30.559.10">
    <property type="entry name" value="Chloramphenicol acetyltransferase-like domain"/>
    <property type="match status" value="9"/>
</dbReference>
<dbReference type="FunFam" id="1.10.1200.10:FF:000005">
    <property type="entry name" value="Nonribosomal peptide synthetase 1"/>
    <property type="match status" value="3"/>
</dbReference>
<dbReference type="GO" id="GO:0019748">
    <property type="term" value="P:secondary metabolic process"/>
    <property type="evidence" value="ECO:0007669"/>
    <property type="project" value="UniProtKB-ARBA"/>
</dbReference>
<evidence type="ECO:0000259" key="7">
    <source>
        <dbReference type="PROSITE" id="PS50075"/>
    </source>
</evidence>
<dbReference type="SMART" id="SM00823">
    <property type="entry name" value="PKS_PP"/>
    <property type="match status" value="6"/>
</dbReference>